<feature type="transmembrane region" description="Helical" evidence="7">
    <location>
        <begin position="167"/>
        <end position="190"/>
    </location>
</feature>
<comment type="similarity">
    <text evidence="7">Belongs to the binding-protein-dependent transport system permease family.</text>
</comment>
<keyword evidence="10" id="KW-1185">Reference proteome</keyword>
<evidence type="ECO:0000256" key="6">
    <source>
        <dbReference type="ARBA" id="ARBA00023136"/>
    </source>
</evidence>
<comment type="subcellular location">
    <subcellularLocation>
        <location evidence="1 7">Cell membrane</location>
        <topology evidence="1 7">Multi-pass membrane protein</topology>
    </subcellularLocation>
</comment>
<protein>
    <submittedName>
        <fullName evidence="9">Binding-protein-dependent transport systems inner membrane component</fullName>
    </submittedName>
</protein>
<keyword evidence="6 7" id="KW-0472">Membrane</keyword>
<organism evidence="9 10">
    <name type="scientific">Paenibacillus curdlanolyticus YK9</name>
    <dbReference type="NCBI Taxonomy" id="717606"/>
    <lineage>
        <taxon>Bacteria</taxon>
        <taxon>Bacillati</taxon>
        <taxon>Bacillota</taxon>
        <taxon>Bacilli</taxon>
        <taxon>Bacillales</taxon>
        <taxon>Paenibacillaceae</taxon>
        <taxon>Paenibacillus</taxon>
    </lineage>
</organism>
<dbReference type="CDD" id="cd06261">
    <property type="entry name" value="TM_PBP2"/>
    <property type="match status" value="1"/>
</dbReference>
<dbReference type="Gene3D" id="1.10.3720.10">
    <property type="entry name" value="MetI-like"/>
    <property type="match status" value="1"/>
</dbReference>
<dbReference type="GO" id="GO:0055085">
    <property type="term" value="P:transmembrane transport"/>
    <property type="evidence" value="ECO:0007669"/>
    <property type="project" value="InterPro"/>
</dbReference>
<dbReference type="Proteomes" id="UP000005387">
    <property type="component" value="Unassembled WGS sequence"/>
</dbReference>
<dbReference type="PANTHER" id="PTHR30193">
    <property type="entry name" value="ABC TRANSPORTER PERMEASE PROTEIN"/>
    <property type="match status" value="1"/>
</dbReference>
<dbReference type="RefSeq" id="WP_006040237.1">
    <property type="nucleotide sequence ID" value="NZ_AEDD01000013.1"/>
</dbReference>
<evidence type="ECO:0000256" key="4">
    <source>
        <dbReference type="ARBA" id="ARBA00022692"/>
    </source>
</evidence>
<evidence type="ECO:0000256" key="3">
    <source>
        <dbReference type="ARBA" id="ARBA00022475"/>
    </source>
</evidence>
<sequence>MTHNAQRKLFIFVCLVPAFLFFCLFTIYPIVRGMYISLFDWSGSSEHMTFIGLNNFKALYEDPIVWKAIGNDYFLVVGKVIGIVLLATLFAISVTRLRIRGAAFYRLVFFIPNIISIVVIGVLWRFVYNPSIGFLNAFLSLFSDTPVKTPWLGDTGTALWSILWPSIWAGVGFYFLLLVAAILGIPASLYEAAEIDGASQATQFRRITLPLIWEQVKVSILHIVMTTLNGSFVMVLLMTEGGPDNATQVLGSYLYQMGFKQFHMGAAAALGVVILALSMLTTLVLQLLLRRDPVELS</sequence>
<accession>E0IF13</accession>
<keyword evidence="5 7" id="KW-1133">Transmembrane helix</keyword>
<dbReference type="GO" id="GO:0005886">
    <property type="term" value="C:plasma membrane"/>
    <property type="evidence" value="ECO:0007669"/>
    <property type="project" value="UniProtKB-SubCell"/>
</dbReference>
<evidence type="ECO:0000259" key="8">
    <source>
        <dbReference type="PROSITE" id="PS50928"/>
    </source>
</evidence>
<reference evidence="9 10" key="1">
    <citation type="submission" date="2010-07" db="EMBL/GenBank/DDBJ databases">
        <title>The draft genome of Paenibacillus curdlanolyticus YK9.</title>
        <authorList>
            <consortium name="US DOE Joint Genome Institute (JGI-PGF)"/>
            <person name="Lucas S."/>
            <person name="Copeland A."/>
            <person name="Lapidus A."/>
            <person name="Cheng J.-F."/>
            <person name="Bruce D."/>
            <person name="Goodwin L."/>
            <person name="Pitluck S."/>
            <person name="Land M.L."/>
            <person name="Hauser L."/>
            <person name="Chang Y.-J."/>
            <person name="Jeffries C."/>
            <person name="Anderson I.J."/>
            <person name="Johnson E."/>
            <person name="Loganathan U."/>
            <person name="Mulhopadhyay B."/>
            <person name="Kyrpides N."/>
            <person name="Woyke T.J."/>
        </authorList>
    </citation>
    <scope>NUCLEOTIDE SEQUENCE [LARGE SCALE GENOMIC DNA]</scope>
    <source>
        <strain evidence="9 10">YK9</strain>
    </source>
</reference>
<feature type="transmembrane region" description="Helical" evidence="7">
    <location>
        <begin position="262"/>
        <end position="289"/>
    </location>
</feature>
<evidence type="ECO:0000256" key="2">
    <source>
        <dbReference type="ARBA" id="ARBA00022448"/>
    </source>
</evidence>
<evidence type="ECO:0000256" key="1">
    <source>
        <dbReference type="ARBA" id="ARBA00004651"/>
    </source>
</evidence>
<evidence type="ECO:0000256" key="7">
    <source>
        <dbReference type="RuleBase" id="RU363032"/>
    </source>
</evidence>
<proteinExistence type="inferred from homology"/>
<dbReference type="OrthoDB" id="152280at2"/>
<dbReference type="InterPro" id="IPR051393">
    <property type="entry name" value="ABC_transporter_permease"/>
</dbReference>
<name>E0IF13_9BACL</name>
<feature type="transmembrane region" description="Helical" evidence="7">
    <location>
        <begin position="9"/>
        <end position="31"/>
    </location>
</feature>
<dbReference type="InterPro" id="IPR000515">
    <property type="entry name" value="MetI-like"/>
</dbReference>
<feature type="transmembrane region" description="Helical" evidence="7">
    <location>
        <begin position="73"/>
        <end position="92"/>
    </location>
</feature>
<keyword evidence="2 7" id="KW-0813">Transport</keyword>
<dbReference type="SUPFAM" id="SSF161098">
    <property type="entry name" value="MetI-like"/>
    <property type="match status" value="1"/>
</dbReference>
<dbReference type="Pfam" id="PF00528">
    <property type="entry name" value="BPD_transp_1"/>
    <property type="match status" value="1"/>
</dbReference>
<dbReference type="AlphaFoldDB" id="E0IF13"/>
<gene>
    <name evidence="9" type="ORF">PaecuDRAFT_4254</name>
</gene>
<dbReference type="PROSITE" id="PS50928">
    <property type="entry name" value="ABC_TM1"/>
    <property type="match status" value="1"/>
</dbReference>
<evidence type="ECO:0000313" key="9">
    <source>
        <dbReference type="EMBL" id="EFM08789.1"/>
    </source>
</evidence>
<dbReference type="PANTHER" id="PTHR30193:SF41">
    <property type="entry name" value="DIACETYLCHITOBIOSE UPTAKE SYSTEM PERMEASE PROTEIN NGCF"/>
    <property type="match status" value="1"/>
</dbReference>
<keyword evidence="4 7" id="KW-0812">Transmembrane</keyword>
<evidence type="ECO:0000256" key="5">
    <source>
        <dbReference type="ARBA" id="ARBA00022989"/>
    </source>
</evidence>
<keyword evidence="3" id="KW-1003">Cell membrane</keyword>
<dbReference type="eggNOG" id="COG1175">
    <property type="taxonomic scope" value="Bacteria"/>
</dbReference>
<feature type="transmembrane region" description="Helical" evidence="7">
    <location>
        <begin position="211"/>
        <end position="237"/>
    </location>
</feature>
<feature type="domain" description="ABC transmembrane type-1" evidence="8">
    <location>
        <begin position="69"/>
        <end position="285"/>
    </location>
</feature>
<dbReference type="InterPro" id="IPR035906">
    <property type="entry name" value="MetI-like_sf"/>
</dbReference>
<feature type="transmembrane region" description="Helical" evidence="7">
    <location>
        <begin position="104"/>
        <end position="127"/>
    </location>
</feature>
<dbReference type="STRING" id="717606.PaecuDRAFT_4254"/>
<evidence type="ECO:0000313" key="10">
    <source>
        <dbReference type="Proteomes" id="UP000005387"/>
    </source>
</evidence>
<dbReference type="EMBL" id="AEDD01000013">
    <property type="protein sequence ID" value="EFM08789.1"/>
    <property type="molecule type" value="Genomic_DNA"/>
</dbReference>